<dbReference type="SUPFAM" id="SSF46565">
    <property type="entry name" value="Chaperone J-domain"/>
    <property type="match status" value="1"/>
</dbReference>
<dbReference type="InterPro" id="IPR036869">
    <property type="entry name" value="J_dom_sf"/>
</dbReference>
<dbReference type="Proteomes" id="UP000054928">
    <property type="component" value="Unassembled WGS sequence"/>
</dbReference>
<dbReference type="AlphaFoldDB" id="A0A0P1AZX2"/>
<dbReference type="OrthoDB" id="10250354at2759"/>
<feature type="region of interest" description="Disordered" evidence="6">
    <location>
        <begin position="334"/>
        <end position="354"/>
    </location>
</feature>
<feature type="compositionally biased region" description="Basic and acidic residues" evidence="6">
    <location>
        <begin position="341"/>
        <end position="353"/>
    </location>
</feature>
<dbReference type="Pfam" id="PF00226">
    <property type="entry name" value="DnaJ"/>
    <property type="match status" value="1"/>
</dbReference>
<evidence type="ECO:0000256" key="3">
    <source>
        <dbReference type="ARBA" id="ARBA00023139"/>
    </source>
</evidence>
<name>A0A0P1AZX2_PLAHL</name>
<dbReference type="GO" id="GO:0016020">
    <property type="term" value="C:membrane"/>
    <property type="evidence" value="ECO:0007669"/>
    <property type="project" value="UniProtKB-SubCell"/>
</dbReference>
<keyword evidence="5" id="KW-0449">Lipoprotein</keyword>
<evidence type="ECO:0000313" key="10">
    <source>
        <dbReference type="Proteomes" id="UP000054928"/>
    </source>
</evidence>
<dbReference type="InterPro" id="IPR018253">
    <property type="entry name" value="DnaJ_domain_CS"/>
</dbReference>
<evidence type="ECO:0000256" key="1">
    <source>
        <dbReference type="ARBA" id="ARBA00004635"/>
    </source>
</evidence>
<keyword evidence="4" id="KW-0143">Chaperone</keyword>
<dbReference type="PROSITE" id="PS50076">
    <property type="entry name" value="DNAJ_2"/>
    <property type="match status" value="1"/>
</dbReference>
<feature type="transmembrane region" description="Helical" evidence="7">
    <location>
        <begin position="228"/>
        <end position="245"/>
    </location>
</feature>
<protein>
    <submittedName>
        <fullName evidence="9">Molecular chaperone (DnaJ superfamily)</fullName>
    </submittedName>
</protein>
<dbReference type="GeneID" id="36397898"/>
<dbReference type="SMART" id="SM00271">
    <property type="entry name" value="DnaJ"/>
    <property type="match status" value="1"/>
</dbReference>
<dbReference type="EMBL" id="CCYD01002047">
    <property type="protein sequence ID" value="CEG46442.1"/>
    <property type="molecule type" value="Genomic_DNA"/>
</dbReference>
<feature type="transmembrane region" description="Helical" evidence="7">
    <location>
        <begin position="266"/>
        <end position="288"/>
    </location>
</feature>
<proteinExistence type="predicted"/>
<evidence type="ECO:0000256" key="5">
    <source>
        <dbReference type="ARBA" id="ARBA00023288"/>
    </source>
</evidence>
<accession>A0A0P1AZX2</accession>
<feature type="transmembrane region" description="Helical" evidence="7">
    <location>
        <begin position="112"/>
        <end position="132"/>
    </location>
</feature>
<feature type="transmembrane region" description="Helical" evidence="7">
    <location>
        <begin position="188"/>
        <end position="208"/>
    </location>
</feature>
<dbReference type="InterPro" id="IPR051434">
    <property type="entry name" value="DnaJ_C_subfamily_member5"/>
</dbReference>
<evidence type="ECO:0000256" key="7">
    <source>
        <dbReference type="SAM" id="Phobius"/>
    </source>
</evidence>
<feature type="domain" description="J" evidence="8">
    <location>
        <begin position="12"/>
        <end position="77"/>
    </location>
</feature>
<comment type="subcellular location">
    <subcellularLocation>
        <location evidence="1">Membrane</location>
        <topology evidence="1">Lipid-anchor</topology>
    </subcellularLocation>
</comment>
<sequence>MGHGKKKVASMVYYEIMGIESDATAEQIKKAYRKKALQLHPDKRGNTPESQEEFTRMKQAYDVLSDPQKREIYDQVGEDGIKLMEDYGSMSPEQMSMLLFRSMGAFGTKGKCVLILLVALIFGLMLMIPIFWCLRADSSISWNWAVVCIPLWIVNSFYYCCLGSILATADTSEDTEEKQKKQTLVYKFYAFFKALLLLVLQIFLALKLNQDVNWTLLQVFIPYFGYDGLNLLETIASGYLGYQMLTKTSEGAGVSQTETITKQRSALVVAVFRKILLNIARIVQVILLGLKVDEELDDTSWWLIFLPIWLYLVYFGSYPIRKYLRAKAKAKEPKIQSPQQHSHDAYTRESVKNDEDEVTSKYPLVDALCTLSVIGILSSPVFILSARLQNESFSTIYILLPWLILVGLVFCIICCAISCFSFQDPDTNQEPEETTTKNAQSFSSAEEGRADYVSVDMD</sequence>
<keyword evidence="7" id="KW-0812">Transmembrane</keyword>
<reference evidence="10" key="1">
    <citation type="submission" date="2014-09" db="EMBL/GenBank/DDBJ databases">
        <authorList>
            <person name="Sharma Rahul"/>
            <person name="Thines Marco"/>
        </authorList>
    </citation>
    <scope>NUCLEOTIDE SEQUENCE [LARGE SCALE GENOMIC DNA]</scope>
</reference>
<evidence type="ECO:0000256" key="2">
    <source>
        <dbReference type="ARBA" id="ARBA00023136"/>
    </source>
</evidence>
<dbReference type="CDD" id="cd06257">
    <property type="entry name" value="DnaJ"/>
    <property type="match status" value="1"/>
</dbReference>
<dbReference type="InterPro" id="IPR019396">
    <property type="entry name" value="TM_Fragile-X-F-assoc"/>
</dbReference>
<keyword evidence="7" id="KW-1133">Transmembrane helix</keyword>
<keyword evidence="3" id="KW-0564">Palmitate</keyword>
<feature type="region of interest" description="Disordered" evidence="6">
    <location>
        <begin position="427"/>
        <end position="458"/>
    </location>
</feature>
<dbReference type="RefSeq" id="XP_024582811.1">
    <property type="nucleotide sequence ID" value="XM_024717298.1"/>
</dbReference>
<feature type="transmembrane region" description="Helical" evidence="7">
    <location>
        <begin position="396"/>
        <end position="420"/>
    </location>
</feature>
<dbReference type="PANTHER" id="PTHR44027:SF7">
    <property type="entry name" value="DNAJ HOMOLOG SUBFAMILY C MEMBER 5 HOMOLOG"/>
    <property type="match status" value="1"/>
</dbReference>
<keyword evidence="2 7" id="KW-0472">Membrane</keyword>
<dbReference type="Pfam" id="PF10269">
    <property type="entry name" value="Tmemb_185A"/>
    <property type="match status" value="1"/>
</dbReference>
<dbReference type="PROSITE" id="PS00636">
    <property type="entry name" value="DNAJ_1"/>
    <property type="match status" value="1"/>
</dbReference>
<dbReference type="InterPro" id="IPR001623">
    <property type="entry name" value="DnaJ_domain"/>
</dbReference>
<organism evidence="9 10">
    <name type="scientific">Plasmopara halstedii</name>
    <name type="common">Downy mildew of sunflower</name>
    <dbReference type="NCBI Taxonomy" id="4781"/>
    <lineage>
        <taxon>Eukaryota</taxon>
        <taxon>Sar</taxon>
        <taxon>Stramenopiles</taxon>
        <taxon>Oomycota</taxon>
        <taxon>Peronosporomycetes</taxon>
        <taxon>Peronosporales</taxon>
        <taxon>Peronosporaceae</taxon>
        <taxon>Plasmopara</taxon>
    </lineage>
</organism>
<feature type="transmembrane region" description="Helical" evidence="7">
    <location>
        <begin position="144"/>
        <end position="167"/>
    </location>
</feature>
<feature type="transmembrane region" description="Helical" evidence="7">
    <location>
        <begin position="362"/>
        <end position="384"/>
    </location>
</feature>
<dbReference type="GO" id="GO:0005737">
    <property type="term" value="C:cytoplasm"/>
    <property type="evidence" value="ECO:0007669"/>
    <property type="project" value="UniProtKB-ARBA"/>
</dbReference>
<dbReference type="PANTHER" id="PTHR44027">
    <property type="entry name" value="DNAJ HOMOLOG SUBFAMILY C MEMBER 5 HOMOLOG"/>
    <property type="match status" value="1"/>
</dbReference>
<evidence type="ECO:0000256" key="4">
    <source>
        <dbReference type="ARBA" id="ARBA00023186"/>
    </source>
</evidence>
<dbReference type="PRINTS" id="PR00625">
    <property type="entry name" value="JDOMAIN"/>
</dbReference>
<evidence type="ECO:0000259" key="8">
    <source>
        <dbReference type="PROSITE" id="PS50076"/>
    </source>
</evidence>
<keyword evidence="10" id="KW-1185">Reference proteome</keyword>
<evidence type="ECO:0000256" key="6">
    <source>
        <dbReference type="SAM" id="MobiDB-lite"/>
    </source>
</evidence>
<dbReference type="Gene3D" id="1.10.287.110">
    <property type="entry name" value="DnaJ domain"/>
    <property type="match status" value="1"/>
</dbReference>
<dbReference type="STRING" id="4781.A0A0P1AZX2"/>
<dbReference type="OMA" id="QHTHDAY"/>
<evidence type="ECO:0000313" key="9">
    <source>
        <dbReference type="EMBL" id="CEG46442.1"/>
    </source>
</evidence>
<feature type="transmembrane region" description="Helical" evidence="7">
    <location>
        <begin position="300"/>
        <end position="320"/>
    </location>
</feature>